<evidence type="ECO:0000256" key="1">
    <source>
        <dbReference type="SAM" id="MobiDB-lite"/>
    </source>
</evidence>
<evidence type="ECO:0008006" key="4">
    <source>
        <dbReference type="Google" id="ProtNLM"/>
    </source>
</evidence>
<feature type="region of interest" description="Disordered" evidence="1">
    <location>
        <begin position="256"/>
        <end position="295"/>
    </location>
</feature>
<accession>A0AAI9SVN0</accession>
<gene>
    <name evidence="2" type="ORF">KGF56_003512</name>
</gene>
<name>A0AAI9SVN0_9ASCO</name>
<dbReference type="EMBL" id="JAHUZD010000122">
    <property type="protein sequence ID" value="KAI3403694.2"/>
    <property type="molecule type" value="Genomic_DNA"/>
</dbReference>
<evidence type="ECO:0000313" key="3">
    <source>
        <dbReference type="Proteomes" id="UP001202479"/>
    </source>
</evidence>
<protein>
    <recommendedName>
        <fullName evidence="4">Reduced meiotic recombination protein 1</fullName>
    </recommendedName>
</protein>
<reference evidence="2" key="1">
    <citation type="journal article" date="2022" name="DNA Res.">
        <title>Genome analysis of five recently described species of the CUG-Ser clade uncovers Candida theae as a new hybrid lineage with pathogenic potential in the Candida parapsilosis species complex.</title>
        <authorList>
            <person name="Mixao V."/>
            <person name="Del Olmo V."/>
            <person name="Hegedusova E."/>
            <person name="Saus E."/>
            <person name="Pryszcz L."/>
            <person name="Cillingova A."/>
            <person name="Nosek J."/>
            <person name="Gabaldon T."/>
        </authorList>
    </citation>
    <scope>NUCLEOTIDE SEQUENCE</scope>
    <source>
        <strain evidence="2">CBS 10844</strain>
    </source>
</reference>
<feature type="compositionally biased region" description="Polar residues" evidence="1">
    <location>
        <begin position="261"/>
        <end position="295"/>
    </location>
</feature>
<dbReference type="AlphaFoldDB" id="A0AAI9SVN0"/>
<feature type="compositionally biased region" description="Basic and acidic residues" evidence="1">
    <location>
        <begin position="221"/>
        <end position="233"/>
    </location>
</feature>
<feature type="region of interest" description="Disordered" evidence="1">
    <location>
        <begin position="307"/>
        <end position="329"/>
    </location>
</feature>
<dbReference type="InterPro" id="IPR018822">
    <property type="entry name" value="UPF0646"/>
</dbReference>
<feature type="compositionally biased region" description="Polar residues" evidence="1">
    <location>
        <begin position="78"/>
        <end position="113"/>
    </location>
</feature>
<sequence>MSEEQGGITSVQSDEPIEKPTANVINLVEETNHDDYDVRENKSEGADLEKKDSTHAFEVLTHNGAVTSRTTGNGGSEAVTSSTIGNGDSEAVTSSTTGNGDSEAVTSSTTGNGDSEAILSVEETRNSEPVSNIQENNDAVEDNHPDDLDKANIDTINNGNVDQRGKLVSTEANIDVDVMDNNKKEEEKVNEEDEELVYDDDEDVEIVQLPTADDPPQDELQQDKEMLTSHEDTPIDVNNAVGSLVDEQAQDCIEDKASVADGSTESTMETDTLSQGYDTVNSQVRPSNESETSHNQALGECRDVAEADPTPPTFESAGKPEPQVEEHNGEEKISIIIGNGKKETSIFEEKETSQEEDQQYKRLGSNLEENFNEDIDDINTLTRNLDSQEPIIFTDSATEKTHDTVSVYVTYNNEKYLLYPNPNTDTDRELSTLFSDNSIQSLSIEEFFGLLRSVEGFIFKVSEEIILSIPQFGGISLTEDNVYCKDLTIGDFIDLYYKLCDCSDSKDNIPTFLNFDLTTQSRFITKFNGLVETVQNKGGFEGILSVDAEIDESPRKKRKTE</sequence>
<feature type="region of interest" description="Disordered" evidence="1">
    <location>
        <begin position="1"/>
        <end position="168"/>
    </location>
</feature>
<feature type="compositionally biased region" description="Polar residues" evidence="1">
    <location>
        <begin position="127"/>
        <end position="137"/>
    </location>
</feature>
<feature type="compositionally biased region" description="Basic and acidic residues" evidence="1">
    <location>
        <begin position="30"/>
        <end position="55"/>
    </location>
</feature>
<organism evidence="2 3">
    <name type="scientific">Candida oxycetoniae</name>
    <dbReference type="NCBI Taxonomy" id="497107"/>
    <lineage>
        <taxon>Eukaryota</taxon>
        <taxon>Fungi</taxon>
        <taxon>Dikarya</taxon>
        <taxon>Ascomycota</taxon>
        <taxon>Saccharomycotina</taxon>
        <taxon>Pichiomycetes</taxon>
        <taxon>Debaryomycetaceae</taxon>
        <taxon>Candida/Lodderomyces clade</taxon>
        <taxon>Candida</taxon>
    </lineage>
</organism>
<dbReference type="Pfam" id="PF10336">
    <property type="entry name" value="DUF2420"/>
    <property type="match status" value="1"/>
</dbReference>
<keyword evidence="3" id="KW-1185">Reference proteome</keyword>
<dbReference type="RefSeq" id="XP_049179441.1">
    <property type="nucleotide sequence ID" value="XM_049324851.1"/>
</dbReference>
<feature type="compositionally biased region" description="Basic and acidic residues" evidence="1">
    <location>
        <begin position="141"/>
        <end position="152"/>
    </location>
</feature>
<proteinExistence type="predicted"/>
<evidence type="ECO:0000313" key="2">
    <source>
        <dbReference type="EMBL" id="KAI3403694.2"/>
    </source>
</evidence>
<comment type="caution">
    <text evidence="2">The sequence shown here is derived from an EMBL/GenBank/DDBJ whole genome shotgun (WGS) entry which is preliminary data.</text>
</comment>
<dbReference type="GeneID" id="73381127"/>
<dbReference type="Proteomes" id="UP001202479">
    <property type="component" value="Unassembled WGS sequence"/>
</dbReference>
<feature type="region of interest" description="Disordered" evidence="1">
    <location>
        <begin position="209"/>
        <end position="236"/>
    </location>
</feature>